<dbReference type="AlphaFoldDB" id="A0A4U1BZM4"/>
<dbReference type="PANTHER" id="PTHR37947:SF1">
    <property type="entry name" value="BLL2462 PROTEIN"/>
    <property type="match status" value="1"/>
</dbReference>
<dbReference type="EMBL" id="SWBP01000004">
    <property type="protein sequence ID" value="TKB96966.1"/>
    <property type="molecule type" value="Genomic_DNA"/>
</dbReference>
<evidence type="ECO:0000313" key="2">
    <source>
        <dbReference type="EMBL" id="TKB96966.1"/>
    </source>
</evidence>
<protein>
    <recommendedName>
        <fullName evidence="4">VWA domain-containing protein</fullName>
    </recommendedName>
</protein>
<name>A0A4U1BZM4_9SPHI</name>
<reference evidence="2 3" key="1">
    <citation type="submission" date="2019-04" db="EMBL/GenBank/DDBJ databases">
        <title>Pedobacter sp. AR-3-17 sp. nov., isolated from Arctic soil.</title>
        <authorList>
            <person name="Dahal R.H."/>
            <person name="Kim D.-U."/>
        </authorList>
    </citation>
    <scope>NUCLEOTIDE SEQUENCE [LARGE SCALE GENOMIC DNA]</scope>
    <source>
        <strain evidence="2 3">AR-3-17</strain>
    </source>
</reference>
<feature type="transmembrane region" description="Helical" evidence="1">
    <location>
        <begin position="12"/>
        <end position="32"/>
    </location>
</feature>
<organism evidence="2 3">
    <name type="scientific">Pedobacter cryophilus</name>
    <dbReference type="NCBI Taxonomy" id="2571271"/>
    <lineage>
        <taxon>Bacteria</taxon>
        <taxon>Pseudomonadati</taxon>
        <taxon>Bacteroidota</taxon>
        <taxon>Sphingobacteriia</taxon>
        <taxon>Sphingobacteriales</taxon>
        <taxon>Sphingobacteriaceae</taxon>
        <taxon>Pedobacter</taxon>
    </lineage>
</organism>
<dbReference type="Proteomes" id="UP000308181">
    <property type="component" value="Unassembled WGS sequence"/>
</dbReference>
<accession>A0A4U1BZM4</accession>
<dbReference type="InterPro" id="IPR036465">
    <property type="entry name" value="vWFA_dom_sf"/>
</dbReference>
<dbReference type="RefSeq" id="WP_136826931.1">
    <property type="nucleotide sequence ID" value="NZ_SWBP01000004.1"/>
</dbReference>
<keyword evidence="1" id="KW-0472">Membrane</keyword>
<evidence type="ECO:0000313" key="3">
    <source>
        <dbReference type="Proteomes" id="UP000308181"/>
    </source>
</evidence>
<feature type="transmembrane region" description="Helical" evidence="1">
    <location>
        <begin position="44"/>
        <end position="66"/>
    </location>
</feature>
<dbReference type="SUPFAM" id="SSF53300">
    <property type="entry name" value="vWA-like"/>
    <property type="match status" value="1"/>
</dbReference>
<dbReference type="PANTHER" id="PTHR37947">
    <property type="entry name" value="BLL2462 PROTEIN"/>
    <property type="match status" value="1"/>
</dbReference>
<proteinExistence type="predicted"/>
<comment type="caution">
    <text evidence="2">The sequence shown here is derived from an EMBL/GenBank/DDBJ whole genome shotgun (WGS) entry which is preliminary data.</text>
</comment>
<sequence>MPLLFAIFFNNLSAWWLIPCLAFGFAMAWLLYQNSKLENRNLKLVLFALRFILMSTIAFLLLAPLLKSTKQRLEKPLIIIAQDASASISAGYKGFDAAAYQKDLQQLAEDLKSDYEVKVFNFGEAVKPDFDFKQQAKQTDYSQLFTYINEQYANRNIGAVVLASDGIINRGTNPIEEVKSNKWAVYSIALGDTIPKKDLILSRVNYNNLVYLGNDHQLEIQVSAFKAKGVNSVVNITTNDGQSKAISLNIDEVEWRKTFTVNLEARKKGIQKITVTIKPVGGELSKQNNQQTIFVDVLDGREKVLILADAPHPDISTLKQAIETNKNYEVKVAFADAIPANIKDYGLIIFHSLPSVSHPITQVLAQTAQQSRWFIIGAATNTSALSQQQNVLNISAGQVTQEYLPNLNKDFYAFSLSDQTKESLSVLAPLTAPFGNYSLKTAGVVLFNQQVANVKTIAPLLSFGNEGGVKTALLTGEGIWRWRLEDFEKNENHEAVDELITKSVQYLSSKEDKRKFRVYASKNRFAENEHVLLNAELYNDAYELNNEPDVSINIKSEGKTYSFLFSKVGKAYQLDAGFLPSGAYSFDAKTQFGNKPYTANGQFLVEELNVELMQTTADHQFLYNLAAQSGGKMVYPLAINKLRDDIAKNEKVKTISFEEKSYENFINLKWVFAVLMVLLSLEWFLRKRNGAI</sequence>
<keyword evidence="1" id="KW-1133">Transmembrane helix</keyword>
<keyword evidence="1" id="KW-0812">Transmembrane</keyword>
<evidence type="ECO:0008006" key="4">
    <source>
        <dbReference type="Google" id="ProtNLM"/>
    </source>
</evidence>
<keyword evidence="3" id="KW-1185">Reference proteome</keyword>
<dbReference type="OrthoDB" id="9763076at2"/>
<evidence type="ECO:0000256" key="1">
    <source>
        <dbReference type="SAM" id="Phobius"/>
    </source>
</evidence>
<gene>
    <name evidence="2" type="ORF">FA046_12920</name>
</gene>